<dbReference type="InterPro" id="IPR029063">
    <property type="entry name" value="SAM-dependent_MTases_sf"/>
</dbReference>
<accession>A0A5P6VPD0</accession>
<evidence type="ECO:0008006" key="3">
    <source>
        <dbReference type="Google" id="ProtNLM"/>
    </source>
</evidence>
<dbReference type="RefSeq" id="WP_151622803.1">
    <property type="nucleotide sequence ID" value="NZ_CP043028.1"/>
</dbReference>
<dbReference type="AlphaFoldDB" id="A0A5P6VPD0"/>
<evidence type="ECO:0000313" key="2">
    <source>
        <dbReference type="Proteomes" id="UP000327030"/>
    </source>
</evidence>
<dbReference type="OrthoDB" id="2005133at2"/>
<reference evidence="2" key="1">
    <citation type="submission" date="2019-08" db="EMBL/GenBank/DDBJ databases">
        <title>Complete Genome Sequence of the Polysaccharide-Degrading Rumen Bacterium Pseudobutyrivibrio xylanivorans MA3014.</title>
        <authorList>
            <person name="Palevich N."/>
            <person name="Maclean P.H."/>
            <person name="Kelly W.J."/>
            <person name="Leahy S.C."/>
            <person name="Rakonjac J."/>
            <person name="Attwood G.T."/>
        </authorList>
    </citation>
    <scope>NUCLEOTIDE SEQUENCE [LARGE SCALE GENOMIC DNA]</scope>
    <source>
        <strain evidence="2">MA3014</strain>
    </source>
</reference>
<sequence length="85" mass="10015">MKDWGQEKDYLASTRQHMWNNDYFEFLVKCVWKIDKPVKIIDFGCGYGFLAQMLMPLVPRESSYKGIDFLRIMVLTLNISSQMLA</sequence>
<dbReference type="KEGG" id="pxv:FXF36_05270"/>
<evidence type="ECO:0000313" key="1">
    <source>
        <dbReference type="EMBL" id="QFJ54310.1"/>
    </source>
</evidence>
<name>A0A5P6VPD0_PSEXY</name>
<dbReference type="Proteomes" id="UP000327030">
    <property type="component" value="Chromosome 1"/>
</dbReference>
<proteinExistence type="predicted"/>
<dbReference type="EMBL" id="CP043028">
    <property type="protein sequence ID" value="QFJ54310.1"/>
    <property type="molecule type" value="Genomic_DNA"/>
</dbReference>
<organism evidence="1 2">
    <name type="scientific">Pseudobutyrivibrio xylanivorans</name>
    <dbReference type="NCBI Taxonomy" id="185007"/>
    <lineage>
        <taxon>Bacteria</taxon>
        <taxon>Bacillati</taxon>
        <taxon>Bacillota</taxon>
        <taxon>Clostridia</taxon>
        <taxon>Lachnospirales</taxon>
        <taxon>Lachnospiraceae</taxon>
        <taxon>Pseudobutyrivibrio</taxon>
    </lineage>
</organism>
<gene>
    <name evidence="1" type="ORF">FXF36_05270</name>
</gene>
<protein>
    <recommendedName>
        <fullName evidence="3">Methyltransferase</fullName>
    </recommendedName>
</protein>
<dbReference type="Gene3D" id="3.40.50.150">
    <property type="entry name" value="Vaccinia Virus protein VP39"/>
    <property type="match status" value="1"/>
</dbReference>
<dbReference type="SUPFAM" id="SSF53335">
    <property type="entry name" value="S-adenosyl-L-methionine-dependent methyltransferases"/>
    <property type="match status" value="1"/>
</dbReference>